<keyword evidence="6 8" id="KW-0460">Magnesium</keyword>
<gene>
    <name evidence="11" type="ORF">F0L74_32600</name>
</gene>
<dbReference type="GO" id="GO:0046872">
    <property type="term" value="F:metal ion binding"/>
    <property type="evidence" value="ECO:0007669"/>
    <property type="project" value="UniProtKB-KW"/>
</dbReference>
<feature type="binding site" evidence="8">
    <location>
        <position position="386"/>
    </location>
    <ligand>
        <name>Mg(2+)</name>
        <dbReference type="ChEBI" id="CHEBI:18420"/>
    </ligand>
</feature>
<evidence type="ECO:0000256" key="2">
    <source>
        <dbReference type="ARBA" id="ARBA00022553"/>
    </source>
</evidence>
<dbReference type="InterPro" id="IPR017850">
    <property type="entry name" value="Alkaline_phosphatase_core_sf"/>
</dbReference>
<keyword evidence="5 8" id="KW-0862">Zinc</keyword>
<keyword evidence="12" id="KW-1185">Reference proteome</keyword>
<feature type="binding site" evidence="8">
    <location>
        <position position="550"/>
    </location>
    <ligand>
        <name>Zn(2+)</name>
        <dbReference type="ChEBI" id="CHEBI:29105"/>
        <label>2</label>
    </ligand>
</feature>
<feature type="binding site" evidence="8">
    <location>
        <position position="294"/>
    </location>
    <ligand>
        <name>Mg(2+)</name>
        <dbReference type="ChEBI" id="CHEBI:18420"/>
    </ligand>
</feature>
<feature type="binding site" evidence="8">
    <location>
        <position position="503"/>
    </location>
    <ligand>
        <name>Mg(2+)</name>
        <dbReference type="ChEBI" id="CHEBI:18420"/>
    </ligand>
</feature>
<feature type="binding site" evidence="8">
    <location>
        <position position="508"/>
    </location>
    <ligand>
        <name>Zn(2+)</name>
        <dbReference type="ChEBI" id="CHEBI:29105"/>
        <label>2</label>
    </ligand>
</feature>
<proteinExistence type="inferred from homology"/>
<dbReference type="PROSITE" id="PS00123">
    <property type="entry name" value="ALKALINE_PHOSPHATASE"/>
    <property type="match status" value="1"/>
</dbReference>
<feature type="binding site" evidence="8">
    <location>
        <position position="551"/>
    </location>
    <ligand>
        <name>Zn(2+)</name>
        <dbReference type="ChEBI" id="CHEBI:29105"/>
        <label>2</label>
    </ligand>
</feature>
<evidence type="ECO:0000256" key="8">
    <source>
        <dbReference type="PIRSR" id="PIRSR601952-2"/>
    </source>
</evidence>
<dbReference type="EMBL" id="VUOC01000004">
    <property type="protein sequence ID" value="KAA2240872.1"/>
    <property type="molecule type" value="Genomic_DNA"/>
</dbReference>
<evidence type="ECO:0000313" key="11">
    <source>
        <dbReference type="EMBL" id="KAA2240872.1"/>
    </source>
</evidence>
<accession>A0A5B2VRK1</accession>
<evidence type="ECO:0000256" key="7">
    <source>
        <dbReference type="PIRSR" id="PIRSR601952-1"/>
    </source>
</evidence>
<dbReference type="PRINTS" id="PR00113">
    <property type="entry name" value="ALKPHPHTASE"/>
</dbReference>
<comment type="cofactor">
    <cofactor evidence="8">
        <name>Mg(2+)</name>
        <dbReference type="ChEBI" id="CHEBI:18420"/>
    </cofactor>
    <text evidence="8">Binds 1 Mg(2+) ion.</text>
</comment>
<protein>
    <submittedName>
        <fullName evidence="11">Alkaline phosphatase</fullName>
    </submittedName>
</protein>
<dbReference type="PANTHER" id="PTHR11596">
    <property type="entry name" value="ALKALINE PHOSPHATASE"/>
    <property type="match status" value="1"/>
</dbReference>
<feature type="signal peptide" evidence="10">
    <location>
        <begin position="1"/>
        <end position="21"/>
    </location>
</feature>
<dbReference type="GO" id="GO:0004035">
    <property type="term" value="F:alkaline phosphatase activity"/>
    <property type="evidence" value="ECO:0007669"/>
    <property type="project" value="TreeGrafter"/>
</dbReference>
<name>A0A5B2VRK1_9BACT</name>
<dbReference type="CDD" id="cd08577">
    <property type="entry name" value="PI-PLCc_GDPD_SF_unchar3"/>
    <property type="match status" value="1"/>
</dbReference>
<dbReference type="InterPro" id="IPR017946">
    <property type="entry name" value="PLC-like_Pdiesterase_TIM-brl"/>
</dbReference>
<comment type="similarity">
    <text evidence="1 9">Belongs to the alkaline phosphatase family.</text>
</comment>
<dbReference type="GO" id="GO:0008081">
    <property type="term" value="F:phosphoric diester hydrolase activity"/>
    <property type="evidence" value="ECO:0007669"/>
    <property type="project" value="InterPro"/>
</dbReference>
<feature type="chain" id="PRO_5023075525" evidence="10">
    <location>
        <begin position="22"/>
        <end position="614"/>
    </location>
</feature>
<dbReference type="AlphaFoldDB" id="A0A5B2VRK1"/>
<sequence>MHIHFRNILLLLIGAMPGAFAQSVTYTTANAHAHNDYEHPIPFYTAYYKNFGSIEADVFSRNGQLYVAHNEKAIDSSRTLTRLYLQPLRDMIRKNNGQPFKNGRPLQLLIDFKTDSIQTMRTLVQQLQQYPDITTNPKVQLVISGSQPVPAQWTEYPAYILFDGKQNLSYTAAQLARVPLCSYDLKGYTQWNGKGVMVKADRQRVQALIDSVHQLHKKIRFWASPDNVNTWITLANMGVDYIGTDNVEGLAAFLDSRPASEYRAVTDTHALYHARYINNDKPSKVKNVILLIGDGMGLAQIYAGYTANRGQLNLLQMLNIGFSKNSASDSYITDSAAGATAMATGQKTNNRYIGVDATGVKHPAIPDLVQRYGMESALISAGDITDATPAAFYGHQPERSMQDAIAADFLNSPVSIMIGGGIAHFDRSVNNRPSPASQLQQKGYTIARSFAALDTIQSRKWLLLDDAAVVPMLQERGAFLTRSLQKTMQTLQQNKKGFFIMAEGAQIDAGGHANNVPYAVTEMLDFDAAIGAAMQFADSNGETLVIVTADHETGGLSLLGGDIRKGEVNGHFSTDDHTSIMVPVFAYGPHSLDFRGVYENTALFDKIMKILADH</sequence>
<evidence type="ECO:0000256" key="4">
    <source>
        <dbReference type="ARBA" id="ARBA00022801"/>
    </source>
</evidence>
<dbReference type="InterPro" id="IPR001952">
    <property type="entry name" value="Alkaline_phosphatase"/>
</dbReference>
<keyword evidence="4" id="KW-0378">Hydrolase</keyword>
<keyword evidence="2" id="KW-0597">Phosphoprotein</keyword>
<evidence type="ECO:0000256" key="1">
    <source>
        <dbReference type="ARBA" id="ARBA00005984"/>
    </source>
</evidence>
<evidence type="ECO:0000256" key="6">
    <source>
        <dbReference type="ARBA" id="ARBA00022842"/>
    </source>
</evidence>
<comment type="cofactor">
    <cofactor evidence="8">
        <name>Zn(2+)</name>
        <dbReference type="ChEBI" id="CHEBI:29105"/>
    </cofactor>
    <text evidence="8">Binds 2 Zn(2+) ions.</text>
</comment>
<keyword evidence="10" id="KW-0732">Signal</keyword>
<dbReference type="SUPFAM" id="SSF51695">
    <property type="entry name" value="PLC-like phosphodiesterases"/>
    <property type="match status" value="1"/>
</dbReference>
<feature type="binding site" evidence="8">
    <location>
        <position position="294"/>
    </location>
    <ligand>
        <name>Zn(2+)</name>
        <dbReference type="ChEBI" id="CHEBI:29105"/>
        <label>2</label>
    </ligand>
</feature>
<dbReference type="CDD" id="cd16012">
    <property type="entry name" value="ALP"/>
    <property type="match status" value="1"/>
</dbReference>
<keyword evidence="3 8" id="KW-0479">Metal-binding</keyword>
<feature type="binding site" evidence="8">
    <location>
        <position position="388"/>
    </location>
    <ligand>
        <name>Mg(2+)</name>
        <dbReference type="ChEBI" id="CHEBI:18420"/>
    </ligand>
</feature>
<organism evidence="11 12">
    <name type="scientific">Chitinophaga agrisoli</name>
    <dbReference type="NCBI Taxonomy" id="2607653"/>
    <lineage>
        <taxon>Bacteria</taxon>
        <taxon>Pseudomonadati</taxon>
        <taxon>Bacteroidota</taxon>
        <taxon>Chitinophagia</taxon>
        <taxon>Chitinophagales</taxon>
        <taxon>Chitinophagaceae</taxon>
        <taxon>Chitinophaga</taxon>
    </lineage>
</organism>
<dbReference type="InterPro" id="IPR018299">
    <property type="entry name" value="Alkaline_phosphatase_AS"/>
</dbReference>
<evidence type="ECO:0000256" key="3">
    <source>
        <dbReference type="ARBA" id="ARBA00022723"/>
    </source>
</evidence>
<dbReference type="Proteomes" id="UP000324611">
    <property type="component" value="Unassembled WGS sequence"/>
</dbReference>
<comment type="caution">
    <text evidence="11">The sequence shown here is derived from an EMBL/GenBank/DDBJ whole genome shotgun (WGS) entry which is preliminary data.</text>
</comment>
<feature type="binding site" evidence="8">
    <location>
        <position position="512"/>
    </location>
    <ligand>
        <name>Zn(2+)</name>
        <dbReference type="ChEBI" id="CHEBI:29105"/>
        <label>2</label>
    </ligand>
</feature>
<dbReference type="SUPFAM" id="SSF53649">
    <property type="entry name" value="Alkaline phosphatase-like"/>
    <property type="match status" value="1"/>
</dbReference>
<dbReference type="PANTHER" id="PTHR11596:SF5">
    <property type="entry name" value="ALKALINE PHOSPHATASE"/>
    <property type="match status" value="1"/>
</dbReference>
<evidence type="ECO:0000313" key="12">
    <source>
        <dbReference type="Proteomes" id="UP000324611"/>
    </source>
</evidence>
<dbReference type="RefSeq" id="WP_149842051.1">
    <property type="nucleotide sequence ID" value="NZ_VUOC01000004.1"/>
</dbReference>
<reference evidence="11 12" key="2">
    <citation type="submission" date="2019-09" db="EMBL/GenBank/DDBJ databases">
        <authorList>
            <person name="Jin C."/>
        </authorList>
    </citation>
    <scope>NUCLEOTIDE SEQUENCE [LARGE SCALE GENOMIC DNA]</scope>
    <source>
        <strain evidence="11 12">BN140078</strain>
    </source>
</reference>
<dbReference type="Pfam" id="PF00245">
    <property type="entry name" value="Alk_phosphatase"/>
    <property type="match status" value="1"/>
</dbReference>
<evidence type="ECO:0000256" key="5">
    <source>
        <dbReference type="ARBA" id="ARBA00022833"/>
    </source>
</evidence>
<dbReference type="InterPro" id="IPR039559">
    <property type="entry name" value="AIM6_PI-PLC-like_dom"/>
</dbReference>
<evidence type="ECO:0000256" key="10">
    <source>
        <dbReference type="SAM" id="SignalP"/>
    </source>
</evidence>
<evidence type="ECO:0000256" key="9">
    <source>
        <dbReference type="RuleBase" id="RU003946"/>
    </source>
</evidence>
<dbReference type="Gene3D" id="3.20.20.190">
    <property type="entry name" value="Phosphatidylinositol (PI) phosphodiesterase"/>
    <property type="match status" value="1"/>
</dbReference>
<dbReference type="Gene3D" id="3.40.720.10">
    <property type="entry name" value="Alkaline Phosphatase, subunit A"/>
    <property type="match status" value="1"/>
</dbReference>
<reference evidence="11 12" key="1">
    <citation type="submission" date="2019-09" db="EMBL/GenBank/DDBJ databases">
        <title>Chitinophaga ginsengihumi sp. nov., isolated from soil of ginseng rhizosphere.</title>
        <authorList>
            <person name="Lee J."/>
        </authorList>
    </citation>
    <scope>NUCLEOTIDE SEQUENCE [LARGE SCALE GENOMIC DNA]</scope>
    <source>
        <strain evidence="11 12">BN140078</strain>
    </source>
</reference>
<feature type="active site" description="Phosphoserine intermediate" evidence="7">
    <location>
        <position position="335"/>
    </location>
</feature>
<dbReference type="GO" id="GO:0006629">
    <property type="term" value="P:lipid metabolic process"/>
    <property type="evidence" value="ECO:0007669"/>
    <property type="project" value="InterPro"/>
</dbReference>
<dbReference type="SMART" id="SM00098">
    <property type="entry name" value="alkPPc"/>
    <property type="match status" value="1"/>
</dbReference>